<feature type="domain" description="ApeI dehydratase-like" evidence="3">
    <location>
        <begin position="446"/>
        <end position="515"/>
    </location>
</feature>
<comment type="similarity">
    <text evidence="1">Belongs to the ATP-dependent AMP-binding enzyme family.</text>
</comment>
<name>A0A1D8UR74_9PROT</name>
<evidence type="ECO:0000259" key="3">
    <source>
        <dbReference type="Pfam" id="PF22818"/>
    </source>
</evidence>
<sequence>MATHDLSLVADPSRVVFSTPDGLISGWGVLRAASRISHILPQRPVLNLCRNPYHFTVVMLAALLRGQYCLLSSDHTPTRLNALRQEYDATCVGMKGDFSSEVEGVLLAEPDTSGQEELPPPVLEAERLIAVVFTSGSTGIPVAHRKYWGPLVERSHAALALLDPALEAAIMIGTVPPYHMYGFETLVLQALHTRISTASDPHFYPADIRRTLAQASAPAVLVTTPLQISALLQSGLDIPPIRRIISASAPLEQSLAQEAEKTLATEVMEIYGSTETGSIATRRTISGATWTLYDGLRLEETAQGRTVLHTPGVQDYVLNDIVEMDGLRHFRLVGRVGDLIKLAGKRTSLAGLNAVLTGLENVRDGAFLPPPEQADGATVRMQVFAVAPGLTGEEVLAALRQQIDPVFLPRRVVLLDAMPRNAVGKLTLGALRRLALAHGGEAEIGAFTIAADHPCLPGHFPGAPIVPGVILLDEIFALAGQTVSTLEQAKFLRPVRPGEEVSVSISHADPQRFRFVGRVEGAVAVRGVARHRPS</sequence>
<dbReference type="STRING" id="153496.A0U89_02235"/>
<dbReference type="PANTHER" id="PTHR43201">
    <property type="entry name" value="ACYL-COA SYNTHETASE"/>
    <property type="match status" value="1"/>
</dbReference>
<dbReference type="PANTHER" id="PTHR43201:SF8">
    <property type="entry name" value="ACYL-COA SYNTHETASE FAMILY MEMBER 3"/>
    <property type="match status" value="1"/>
</dbReference>
<dbReference type="RefSeq" id="WP_070401953.1">
    <property type="nucleotide sequence ID" value="NZ_BJVW01000013.1"/>
</dbReference>
<dbReference type="GO" id="GO:0006631">
    <property type="term" value="P:fatty acid metabolic process"/>
    <property type="evidence" value="ECO:0007669"/>
    <property type="project" value="TreeGrafter"/>
</dbReference>
<keyword evidence="5" id="KW-1185">Reference proteome</keyword>
<dbReference type="Gene3D" id="3.40.50.12780">
    <property type="entry name" value="N-terminal domain of ligase-like"/>
    <property type="match status" value="1"/>
</dbReference>
<evidence type="ECO:0000313" key="4">
    <source>
        <dbReference type="EMBL" id="AOX16134.1"/>
    </source>
</evidence>
<dbReference type="InterPro" id="IPR045851">
    <property type="entry name" value="AMP-bd_C_sf"/>
</dbReference>
<evidence type="ECO:0000313" key="5">
    <source>
        <dbReference type="Proteomes" id="UP000179145"/>
    </source>
</evidence>
<dbReference type="Pfam" id="PF22818">
    <property type="entry name" value="ApeI-like"/>
    <property type="match status" value="1"/>
</dbReference>
<dbReference type="InterPro" id="IPR042099">
    <property type="entry name" value="ANL_N_sf"/>
</dbReference>
<dbReference type="GO" id="GO:0031956">
    <property type="term" value="F:medium-chain fatty acid-CoA ligase activity"/>
    <property type="evidence" value="ECO:0007669"/>
    <property type="project" value="TreeGrafter"/>
</dbReference>
<dbReference type="SUPFAM" id="SSF54637">
    <property type="entry name" value="Thioesterase/thiol ester dehydrase-isomerase"/>
    <property type="match status" value="1"/>
</dbReference>
<protein>
    <submittedName>
        <fullName evidence="4">Uncharacterized protein</fullName>
    </submittedName>
</protein>
<dbReference type="eggNOG" id="COG0764">
    <property type="taxonomic scope" value="Bacteria"/>
</dbReference>
<reference evidence="4 5" key="1">
    <citation type="journal article" date="2016" name="Microb. Cell Fact.">
        <title>Dissection of exopolysaccharide biosynthesis in Kozakia baliensis.</title>
        <authorList>
            <person name="Brandt J.U."/>
            <person name="Jakob F."/>
            <person name="Behr J."/>
            <person name="Geissler A.J."/>
            <person name="Vogel R.F."/>
        </authorList>
    </citation>
    <scope>NUCLEOTIDE SEQUENCE [LARGE SCALE GENOMIC DNA]</scope>
    <source>
        <strain evidence="4 5">DSM 14400</strain>
    </source>
</reference>
<dbReference type="SUPFAM" id="SSF56801">
    <property type="entry name" value="Acetyl-CoA synthetase-like"/>
    <property type="match status" value="1"/>
</dbReference>
<dbReference type="eggNOG" id="COG0318">
    <property type="taxonomic scope" value="Bacteria"/>
</dbReference>
<accession>A0A1D8UR74</accession>
<dbReference type="EMBL" id="CP014674">
    <property type="protein sequence ID" value="AOX16134.1"/>
    <property type="molecule type" value="Genomic_DNA"/>
</dbReference>
<feature type="domain" description="AMP-dependent synthetase/ligase" evidence="2">
    <location>
        <begin position="39"/>
        <end position="291"/>
    </location>
</feature>
<gene>
    <name evidence="4" type="ORF">A0U89_02235</name>
</gene>
<dbReference type="InterPro" id="IPR029069">
    <property type="entry name" value="HotDog_dom_sf"/>
</dbReference>
<evidence type="ECO:0000259" key="2">
    <source>
        <dbReference type="Pfam" id="PF00501"/>
    </source>
</evidence>
<dbReference type="InterPro" id="IPR054545">
    <property type="entry name" value="ApeI-like"/>
</dbReference>
<dbReference type="Proteomes" id="UP000179145">
    <property type="component" value="Chromosome"/>
</dbReference>
<proteinExistence type="inferred from homology"/>
<dbReference type="InterPro" id="IPR000873">
    <property type="entry name" value="AMP-dep_synth/lig_dom"/>
</dbReference>
<dbReference type="KEGG" id="kba:A0U89_02235"/>
<dbReference type="OrthoDB" id="9787658at2"/>
<organism evidence="4 5">
    <name type="scientific">Kozakia baliensis</name>
    <dbReference type="NCBI Taxonomy" id="153496"/>
    <lineage>
        <taxon>Bacteria</taxon>
        <taxon>Pseudomonadati</taxon>
        <taxon>Pseudomonadota</taxon>
        <taxon>Alphaproteobacteria</taxon>
        <taxon>Acetobacterales</taxon>
        <taxon>Acetobacteraceae</taxon>
        <taxon>Kozakia</taxon>
    </lineage>
</organism>
<evidence type="ECO:0000256" key="1">
    <source>
        <dbReference type="ARBA" id="ARBA00006432"/>
    </source>
</evidence>
<dbReference type="Gene3D" id="3.10.129.10">
    <property type="entry name" value="Hotdog Thioesterase"/>
    <property type="match status" value="1"/>
</dbReference>
<dbReference type="Pfam" id="PF00501">
    <property type="entry name" value="AMP-binding"/>
    <property type="match status" value="1"/>
</dbReference>
<dbReference type="Gene3D" id="3.30.300.30">
    <property type="match status" value="1"/>
</dbReference>
<dbReference type="AlphaFoldDB" id="A0A1D8UR74"/>